<feature type="region of interest" description="Disordered" evidence="5">
    <location>
        <begin position="428"/>
        <end position="453"/>
    </location>
</feature>
<dbReference type="KEGG" id="pno:SNOG_04947"/>
<dbReference type="PROSITE" id="PS01108">
    <property type="entry name" value="RIBOSOMAL_L24"/>
    <property type="match status" value="1"/>
</dbReference>
<name>A0A7U2FAZ8_PHANO</name>
<dbReference type="Gene3D" id="2.30.30.30">
    <property type="match status" value="1"/>
</dbReference>
<gene>
    <name evidence="7" type="ORF">JI435_049470</name>
</gene>
<dbReference type="SUPFAM" id="SSF50104">
    <property type="entry name" value="Translation proteins SH3-like domain"/>
    <property type="match status" value="1"/>
</dbReference>
<dbReference type="PANTHER" id="PTHR12903">
    <property type="entry name" value="MITOCHONDRIAL RIBOSOMAL PROTEIN L24"/>
    <property type="match status" value="1"/>
</dbReference>
<sequence length="519" mass="59321">MSQLAVRPGRNAAREAKRLKEVRKVKGAIVWTEREREKRQKLATERWEAKQAHQGLQRWEKEQVRDVRTAALRNAKEDWRLGPLRPNRAIGKAGEKYGALSGQALQTPDIPVHASKSRNEARARRGLELEYPLVVDDKKYFPFVKDDRVVVIKGREKGKIGVIQSVNDRTHGVFLTGLNMHYYDADVFGLSGDGGGAKRANEVPIPIEDLRLVVPYEMTEKRVVYDADGQELEKPIKYYTDVIVDKIFMERHTTGIDPFDGTNYGDQEIPKEHQYDPQTGLPIFHRYIAGTKHRLDWPWEKEEVEEDASALATAQATAPEKKSLFQKIRHPIQTVKSWKTKDTAAVTAAKETEENLSERLDEIEQEVIQARRTEAPTSQDPKFPNAYDVTDTTRNIIEAPANVHYTILSTPFPPTLGEELRGYMQEYTAESRKKDKDDGVEAPAKKRAKHRTEHALVASQMSKAKHAAAQQMKTPMQLRWEMERAKKVKKAPLVSTDELVRKLSEYRMTKRGVKVEELD</sequence>
<dbReference type="GO" id="GO:0006412">
    <property type="term" value="P:translation"/>
    <property type="evidence" value="ECO:0007669"/>
    <property type="project" value="InterPro"/>
</dbReference>
<evidence type="ECO:0000256" key="2">
    <source>
        <dbReference type="ARBA" id="ARBA00022980"/>
    </source>
</evidence>
<dbReference type="RefSeq" id="XP_001795360.1">
    <property type="nucleotide sequence ID" value="XM_001795308.1"/>
</dbReference>
<dbReference type="InterPro" id="IPR008991">
    <property type="entry name" value="Translation_prot_SH3-like_sf"/>
</dbReference>
<dbReference type="OMA" id="RIEWPWE"/>
<evidence type="ECO:0000256" key="4">
    <source>
        <dbReference type="SAM" id="Coils"/>
    </source>
</evidence>
<dbReference type="GO" id="GO:0003735">
    <property type="term" value="F:structural constituent of ribosome"/>
    <property type="evidence" value="ECO:0007669"/>
    <property type="project" value="InterPro"/>
</dbReference>
<evidence type="ECO:0000256" key="1">
    <source>
        <dbReference type="ARBA" id="ARBA00010618"/>
    </source>
</evidence>
<comment type="similarity">
    <text evidence="1">Belongs to the universal ribosomal protein uL24 family.</text>
</comment>
<evidence type="ECO:0000256" key="3">
    <source>
        <dbReference type="ARBA" id="ARBA00023274"/>
    </source>
</evidence>
<dbReference type="Pfam" id="PF00467">
    <property type="entry name" value="KOW"/>
    <property type="match status" value="1"/>
</dbReference>
<keyword evidence="8" id="KW-1185">Reference proteome</keyword>
<dbReference type="InterPro" id="IPR041988">
    <property type="entry name" value="Ribosomal_uL24_KOW"/>
</dbReference>
<dbReference type="SMART" id="SM00739">
    <property type="entry name" value="KOW"/>
    <property type="match status" value="1"/>
</dbReference>
<dbReference type="CDD" id="cd06089">
    <property type="entry name" value="KOW_RPL26"/>
    <property type="match status" value="1"/>
</dbReference>
<keyword evidence="3" id="KW-0687">Ribonucleoprotein</keyword>
<dbReference type="GO" id="GO:0003723">
    <property type="term" value="F:RNA binding"/>
    <property type="evidence" value="ECO:0007669"/>
    <property type="project" value="InterPro"/>
</dbReference>
<dbReference type="GO" id="GO:1990904">
    <property type="term" value="C:ribonucleoprotein complex"/>
    <property type="evidence" value="ECO:0007669"/>
    <property type="project" value="UniProtKB-KW"/>
</dbReference>
<dbReference type="EMBL" id="CP069035">
    <property type="protein sequence ID" value="QRD01973.1"/>
    <property type="molecule type" value="Genomic_DNA"/>
</dbReference>
<accession>A0A7U2FAZ8</accession>
<evidence type="ECO:0000256" key="5">
    <source>
        <dbReference type="SAM" id="MobiDB-lite"/>
    </source>
</evidence>
<dbReference type="InterPro" id="IPR005824">
    <property type="entry name" value="KOW"/>
</dbReference>
<dbReference type="InterPro" id="IPR014722">
    <property type="entry name" value="Rib_uL2_dom2"/>
</dbReference>
<reference evidence="8" key="1">
    <citation type="journal article" date="2021" name="BMC Genomics">
        <title>Chromosome-level genome assembly and manually-curated proteome of model necrotroph Parastagonospora nodorum Sn15 reveals a genome-wide trove of candidate effector homologs, and redundancy of virulence-related functions within an accessory chromosome.</title>
        <authorList>
            <person name="Bertazzoni S."/>
            <person name="Jones D.A.B."/>
            <person name="Phan H.T."/>
            <person name="Tan K.-C."/>
            <person name="Hane J.K."/>
        </authorList>
    </citation>
    <scope>NUCLEOTIDE SEQUENCE [LARGE SCALE GENOMIC DNA]</scope>
    <source>
        <strain evidence="8">SN15 / ATCC MYA-4574 / FGSC 10173)</strain>
    </source>
</reference>
<keyword evidence="4" id="KW-0175">Coiled coil</keyword>
<keyword evidence="2" id="KW-0689">Ribosomal protein</keyword>
<dbReference type="Proteomes" id="UP000663193">
    <property type="component" value="Chromosome 13"/>
</dbReference>
<protein>
    <recommendedName>
        <fullName evidence="6">KOW domain-containing protein</fullName>
    </recommendedName>
</protein>
<dbReference type="InterPro" id="IPR005825">
    <property type="entry name" value="Ribosomal_uL24_CS"/>
</dbReference>
<dbReference type="VEuPathDB" id="FungiDB:JI435_049470"/>
<dbReference type="InterPro" id="IPR003256">
    <property type="entry name" value="Ribosomal_uL24"/>
</dbReference>
<dbReference type="OrthoDB" id="359154at2759"/>
<organism evidence="7 8">
    <name type="scientific">Phaeosphaeria nodorum (strain SN15 / ATCC MYA-4574 / FGSC 10173)</name>
    <name type="common">Glume blotch fungus</name>
    <name type="synonym">Parastagonospora nodorum</name>
    <dbReference type="NCBI Taxonomy" id="321614"/>
    <lineage>
        <taxon>Eukaryota</taxon>
        <taxon>Fungi</taxon>
        <taxon>Dikarya</taxon>
        <taxon>Ascomycota</taxon>
        <taxon>Pezizomycotina</taxon>
        <taxon>Dothideomycetes</taxon>
        <taxon>Pleosporomycetidae</taxon>
        <taxon>Pleosporales</taxon>
        <taxon>Pleosporineae</taxon>
        <taxon>Phaeosphaeriaceae</taxon>
        <taxon>Parastagonospora</taxon>
    </lineage>
</organism>
<dbReference type="AlphaFoldDB" id="A0A7U2FAZ8"/>
<evidence type="ECO:0000313" key="7">
    <source>
        <dbReference type="EMBL" id="QRD01973.1"/>
    </source>
</evidence>
<feature type="compositionally biased region" description="Basic and acidic residues" evidence="5">
    <location>
        <begin position="429"/>
        <end position="439"/>
    </location>
</feature>
<feature type="coiled-coil region" evidence="4">
    <location>
        <begin position="346"/>
        <end position="373"/>
    </location>
</feature>
<evidence type="ECO:0000259" key="6">
    <source>
        <dbReference type="SMART" id="SM00739"/>
    </source>
</evidence>
<proteinExistence type="inferred from homology"/>
<feature type="domain" description="KOW" evidence="6">
    <location>
        <begin position="142"/>
        <end position="169"/>
    </location>
</feature>
<evidence type="ECO:0000313" key="8">
    <source>
        <dbReference type="Proteomes" id="UP000663193"/>
    </source>
</evidence>
<dbReference type="GO" id="GO:0005840">
    <property type="term" value="C:ribosome"/>
    <property type="evidence" value="ECO:0007669"/>
    <property type="project" value="UniProtKB-KW"/>
</dbReference>